<organism evidence="1 2">
    <name type="scientific">Collybiopsis luxurians FD-317 M1</name>
    <dbReference type="NCBI Taxonomy" id="944289"/>
    <lineage>
        <taxon>Eukaryota</taxon>
        <taxon>Fungi</taxon>
        <taxon>Dikarya</taxon>
        <taxon>Basidiomycota</taxon>
        <taxon>Agaricomycotina</taxon>
        <taxon>Agaricomycetes</taxon>
        <taxon>Agaricomycetidae</taxon>
        <taxon>Agaricales</taxon>
        <taxon>Marasmiineae</taxon>
        <taxon>Omphalotaceae</taxon>
        <taxon>Collybiopsis</taxon>
        <taxon>Collybiopsis luxurians</taxon>
    </lineage>
</organism>
<name>A0A0D0AYU2_9AGAR</name>
<proteinExistence type="predicted"/>
<dbReference type="HOGENOM" id="CLU_1825499_0_0_1"/>
<dbReference type="EMBL" id="KN834802">
    <property type="protein sequence ID" value="KIK55895.1"/>
    <property type="molecule type" value="Genomic_DNA"/>
</dbReference>
<keyword evidence="2" id="KW-1185">Reference proteome</keyword>
<accession>A0A0D0AYU2</accession>
<dbReference type="Proteomes" id="UP000053593">
    <property type="component" value="Unassembled WGS sequence"/>
</dbReference>
<gene>
    <name evidence="1" type="ORF">GYMLUDRAFT_248294</name>
</gene>
<protein>
    <submittedName>
        <fullName evidence="1">Uncharacterized protein</fullName>
    </submittedName>
</protein>
<sequence>MLSSWNLLHESTPSFSQHVPPSSIPFFHPSRHDIGLNCNDIVNAQSSDSNAVASSSEPPLLSHSDFVLDDLRKLTSFHVNISGWTCEGHHKPIKVLRSDLLKHQCDCLCLIKTAEARTAGFSNLTPLSELDFLLSAKALRL</sequence>
<dbReference type="AlphaFoldDB" id="A0A0D0AYU2"/>
<reference evidence="1 2" key="1">
    <citation type="submission" date="2014-04" db="EMBL/GenBank/DDBJ databases">
        <title>Evolutionary Origins and Diversification of the Mycorrhizal Mutualists.</title>
        <authorList>
            <consortium name="DOE Joint Genome Institute"/>
            <consortium name="Mycorrhizal Genomics Consortium"/>
            <person name="Kohler A."/>
            <person name="Kuo A."/>
            <person name="Nagy L.G."/>
            <person name="Floudas D."/>
            <person name="Copeland A."/>
            <person name="Barry K.W."/>
            <person name="Cichocki N."/>
            <person name="Veneault-Fourrey C."/>
            <person name="LaButti K."/>
            <person name="Lindquist E.A."/>
            <person name="Lipzen A."/>
            <person name="Lundell T."/>
            <person name="Morin E."/>
            <person name="Murat C."/>
            <person name="Riley R."/>
            <person name="Ohm R."/>
            <person name="Sun H."/>
            <person name="Tunlid A."/>
            <person name="Henrissat B."/>
            <person name="Grigoriev I.V."/>
            <person name="Hibbett D.S."/>
            <person name="Martin F."/>
        </authorList>
    </citation>
    <scope>NUCLEOTIDE SEQUENCE [LARGE SCALE GENOMIC DNA]</scope>
    <source>
        <strain evidence="1 2">FD-317 M1</strain>
    </source>
</reference>
<evidence type="ECO:0000313" key="1">
    <source>
        <dbReference type="EMBL" id="KIK55895.1"/>
    </source>
</evidence>
<evidence type="ECO:0000313" key="2">
    <source>
        <dbReference type="Proteomes" id="UP000053593"/>
    </source>
</evidence>